<dbReference type="Gene3D" id="3.80.10.10">
    <property type="entry name" value="Ribonuclease Inhibitor"/>
    <property type="match status" value="1"/>
</dbReference>
<name>A0AAD7CGL8_9AGAR</name>
<dbReference type="InterPro" id="IPR032675">
    <property type="entry name" value="LRR_dom_sf"/>
</dbReference>
<protein>
    <recommendedName>
        <fullName evidence="1">F-box domain-containing protein</fullName>
    </recommendedName>
</protein>
<organism evidence="2 3">
    <name type="scientific">Roridomyces roridus</name>
    <dbReference type="NCBI Taxonomy" id="1738132"/>
    <lineage>
        <taxon>Eukaryota</taxon>
        <taxon>Fungi</taxon>
        <taxon>Dikarya</taxon>
        <taxon>Basidiomycota</taxon>
        <taxon>Agaricomycotina</taxon>
        <taxon>Agaricomycetes</taxon>
        <taxon>Agaricomycetidae</taxon>
        <taxon>Agaricales</taxon>
        <taxon>Marasmiineae</taxon>
        <taxon>Mycenaceae</taxon>
        <taxon>Roridomyces</taxon>
    </lineage>
</organism>
<dbReference type="PANTHER" id="PTHR38926">
    <property type="entry name" value="F-BOX DOMAIN CONTAINING PROTEIN, EXPRESSED"/>
    <property type="match status" value="1"/>
</dbReference>
<proteinExistence type="predicted"/>
<dbReference type="Proteomes" id="UP001221142">
    <property type="component" value="Unassembled WGS sequence"/>
</dbReference>
<evidence type="ECO:0000313" key="2">
    <source>
        <dbReference type="EMBL" id="KAJ7648041.1"/>
    </source>
</evidence>
<dbReference type="AlphaFoldDB" id="A0AAD7CGL8"/>
<dbReference type="Pfam" id="PF12937">
    <property type="entry name" value="F-box-like"/>
    <property type="match status" value="1"/>
</dbReference>
<gene>
    <name evidence="2" type="ORF">FB45DRAFT_1052415</name>
</gene>
<dbReference type="InterPro" id="IPR001810">
    <property type="entry name" value="F-box_dom"/>
</dbReference>
<reference evidence="2" key="1">
    <citation type="submission" date="2023-03" db="EMBL/GenBank/DDBJ databases">
        <title>Massive genome expansion in bonnet fungi (Mycena s.s.) driven by repeated elements and novel gene families across ecological guilds.</title>
        <authorList>
            <consortium name="Lawrence Berkeley National Laboratory"/>
            <person name="Harder C.B."/>
            <person name="Miyauchi S."/>
            <person name="Viragh M."/>
            <person name="Kuo A."/>
            <person name="Thoen E."/>
            <person name="Andreopoulos B."/>
            <person name="Lu D."/>
            <person name="Skrede I."/>
            <person name="Drula E."/>
            <person name="Henrissat B."/>
            <person name="Morin E."/>
            <person name="Kohler A."/>
            <person name="Barry K."/>
            <person name="LaButti K."/>
            <person name="Morin E."/>
            <person name="Salamov A."/>
            <person name="Lipzen A."/>
            <person name="Mereny Z."/>
            <person name="Hegedus B."/>
            <person name="Baldrian P."/>
            <person name="Stursova M."/>
            <person name="Weitz H."/>
            <person name="Taylor A."/>
            <person name="Grigoriev I.V."/>
            <person name="Nagy L.G."/>
            <person name="Martin F."/>
            <person name="Kauserud H."/>
        </authorList>
    </citation>
    <scope>NUCLEOTIDE SEQUENCE</scope>
    <source>
        <strain evidence="2">9284</strain>
    </source>
</reference>
<dbReference type="CDD" id="cd09917">
    <property type="entry name" value="F-box_SF"/>
    <property type="match status" value="1"/>
</dbReference>
<comment type="caution">
    <text evidence="2">The sequence shown here is derived from an EMBL/GenBank/DDBJ whole genome shotgun (WGS) entry which is preliminary data.</text>
</comment>
<accession>A0AAD7CGL8</accession>
<dbReference type="EMBL" id="JARKIF010000002">
    <property type="protein sequence ID" value="KAJ7648041.1"/>
    <property type="molecule type" value="Genomic_DNA"/>
</dbReference>
<dbReference type="InterPro" id="IPR036047">
    <property type="entry name" value="F-box-like_dom_sf"/>
</dbReference>
<dbReference type="Gene3D" id="1.20.1280.50">
    <property type="match status" value="1"/>
</dbReference>
<sequence>MEIHLLESPHLDQFLLELCNDHGKFQPGDLLDDDLAGRDDLDIRLGDLEWPGFEAPLEEVKVPDVKLGPVGKVQRIDQRTLTALIVERWKAQSGQSALAAEGRVPGPAMDLPNEIVTMIFGHCPVDKDWSLAPISEETWESEAKAEVARVMGGDLCSFSQVCHQWREVALGTPALWSTINLDLRCWSLPAEARRADFLHDVMMDRLADALKRTRQNLLTINVHGVGECRPEALAAVAAVSHRWRSAKITIETIMLDTLAPISGNLPFLQNVTIQGLNEDEDVISEAMQYFSTAPLLRRVEFCGPAKAVAHMPLEQIELLWYKGVGGPDLSHVCSQMARLPTGSALHIPLDFECIAEVSLPAGLEILPVVSYIAELNTYSYGHEGVDTEAVFNALFTKIRLPELKRLTISGAPADEDSLRPLLWAHSSMLQLVQNAGSNLRLLALPDVQISERELLDVLAAVPALEHLLISDQVPEHHLITDTLLDALSHTESNTPALIPNLSTLIFRSLQAFTVPALLQLLISRTTAASDDLECRLAWFPHRRFSGMSLDCIIDLRENLGKRGGPGLLWSCGEFDREG</sequence>
<evidence type="ECO:0000259" key="1">
    <source>
        <dbReference type="Pfam" id="PF12937"/>
    </source>
</evidence>
<dbReference type="SUPFAM" id="SSF81383">
    <property type="entry name" value="F-box domain"/>
    <property type="match status" value="1"/>
</dbReference>
<dbReference type="PANTHER" id="PTHR38926:SF72">
    <property type="entry name" value="IM:7136021-RELATED"/>
    <property type="match status" value="1"/>
</dbReference>
<keyword evidence="3" id="KW-1185">Reference proteome</keyword>
<feature type="domain" description="F-box" evidence="1">
    <location>
        <begin position="110"/>
        <end position="181"/>
    </location>
</feature>
<evidence type="ECO:0000313" key="3">
    <source>
        <dbReference type="Proteomes" id="UP001221142"/>
    </source>
</evidence>